<accession>A0A015K493</accession>
<evidence type="ECO:0008006" key="5">
    <source>
        <dbReference type="Google" id="ProtNLM"/>
    </source>
</evidence>
<dbReference type="Pfam" id="PF00651">
    <property type="entry name" value="BTB"/>
    <property type="match status" value="1"/>
</dbReference>
<name>A0A015K493_RHIIW</name>
<feature type="domain" description="BTB" evidence="1">
    <location>
        <begin position="24"/>
        <end position="99"/>
    </location>
</feature>
<organism evidence="3 4">
    <name type="scientific">Rhizophagus irregularis (strain DAOM 197198w)</name>
    <name type="common">Glomus intraradices</name>
    <dbReference type="NCBI Taxonomy" id="1432141"/>
    <lineage>
        <taxon>Eukaryota</taxon>
        <taxon>Fungi</taxon>
        <taxon>Fungi incertae sedis</taxon>
        <taxon>Mucoromycota</taxon>
        <taxon>Glomeromycotina</taxon>
        <taxon>Glomeromycetes</taxon>
        <taxon>Glomerales</taxon>
        <taxon>Glomeraceae</taxon>
        <taxon>Rhizophagus</taxon>
    </lineage>
</organism>
<dbReference type="InterPro" id="IPR006571">
    <property type="entry name" value="TLDc_dom"/>
</dbReference>
<evidence type="ECO:0000313" key="4">
    <source>
        <dbReference type="Proteomes" id="UP000022910"/>
    </source>
</evidence>
<dbReference type="PANTHER" id="PTHR45774">
    <property type="entry name" value="BTB/POZ DOMAIN-CONTAINING"/>
    <property type="match status" value="1"/>
</dbReference>
<dbReference type="InterPro" id="IPR011333">
    <property type="entry name" value="SKP1/BTB/POZ_sf"/>
</dbReference>
<evidence type="ECO:0000259" key="1">
    <source>
        <dbReference type="PROSITE" id="PS50097"/>
    </source>
</evidence>
<dbReference type="EMBL" id="JEMT01028574">
    <property type="protein sequence ID" value="EXX54231.1"/>
    <property type="molecule type" value="Genomic_DNA"/>
</dbReference>
<dbReference type="Pfam" id="PF07534">
    <property type="entry name" value="TLD"/>
    <property type="match status" value="1"/>
</dbReference>
<dbReference type="PANTHER" id="PTHR45774:SF3">
    <property type="entry name" value="BTB (POZ) DOMAIN-CONTAINING 2B-RELATED"/>
    <property type="match status" value="1"/>
</dbReference>
<dbReference type="SUPFAM" id="SSF54695">
    <property type="entry name" value="POZ domain"/>
    <property type="match status" value="1"/>
</dbReference>
<dbReference type="AlphaFoldDB" id="A0A015K493"/>
<dbReference type="STRING" id="1432141.A0A015K493"/>
<comment type="caution">
    <text evidence="3">The sequence shown here is derived from an EMBL/GenBank/DDBJ whole genome shotgun (WGS) entry which is preliminary data.</text>
</comment>
<dbReference type="HOGENOM" id="CLU_021542_0_2_1"/>
<dbReference type="Gene3D" id="3.30.710.10">
    <property type="entry name" value="Potassium Channel Kv1.1, Chain A"/>
    <property type="match status" value="1"/>
</dbReference>
<gene>
    <name evidence="3" type="ORF">RirG_236510</name>
</gene>
<dbReference type="PROSITE" id="PS50097">
    <property type="entry name" value="BTB"/>
    <property type="match status" value="1"/>
</dbReference>
<dbReference type="PROSITE" id="PS51886">
    <property type="entry name" value="TLDC"/>
    <property type="match status" value="1"/>
</dbReference>
<keyword evidence="4" id="KW-1185">Reference proteome</keyword>
<evidence type="ECO:0000259" key="2">
    <source>
        <dbReference type="PROSITE" id="PS51886"/>
    </source>
</evidence>
<sequence length="502" mass="58905">MIYDKLLQNLSHILLEMLKDEKYCDVTIEVGNNPYVKIFRAHMIILCYRSSYLQKILLTNKKKNDDETLSHSIKLPDILPEIFQIILKYIYSGIISLDEYEPSVIIKILIAANKLCLKELIIFLQCFLIEKRSDWMELNPSYIYRLSFENNSFTELQKYCDYLISKDPDKIFKSLDLSSTPEKLLVKLIQNDKLQMSKIQVWEYALKWGHAQNPELPSDLKNFSKKDFKTLKNSLQRCIQLIKFYNLTLEEFSDKILPYKKIFPKELYEDLSKYFSNLDKKSIKEPEPYVIKDVKEDCLKNIDSKIITFQHAELILKWINTNNSSMFTSIFSKWIYNTEDTNTTMNINTDMNTNINASTNTNMFKLLLRGTRDGFTPEKFHKICNNKSHTVTIIKVKGSNEILGGYNPNTWKSNDMYDDTKDSFIFSFKNNLDIENHILSRIKIDQLATYNGIDMGPSFSGSDLTLSNNVGRSIKITYERPIREITDDFLVEEYEVFEIIRD</sequence>
<dbReference type="Gene3D" id="1.25.40.420">
    <property type="match status" value="1"/>
</dbReference>
<dbReference type="SMART" id="SM00225">
    <property type="entry name" value="BTB"/>
    <property type="match status" value="1"/>
</dbReference>
<evidence type="ECO:0000313" key="3">
    <source>
        <dbReference type="EMBL" id="EXX54231.1"/>
    </source>
</evidence>
<dbReference type="Proteomes" id="UP000022910">
    <property type="component" value="Unassembled WGS sequence"/>
</dbReference>
<dbReference type="CDD" id="cd18186">
    <property type="entry name" value="BTB_POZ_ZBTB_KLHL-like"/>
    <property type="match status" value="1"/>
</dbReference>
<dbReference type="InterPro" id="IPR000210">
    <property type="entry name" value="BTB/POZ_dom"/>
</dbReference>
<feature type="domain" description="TLDc" evidence="2">
    <location>
        <begin position="337"/>
        <end position="500"/>
    </location>
</feature>
<protein>
    <recommendedName>
        <fullName evidence="5">Kelch-like protein 17</fullName>
    </recommendedName>
</protein>
<reference evidence="3 4" key="1">
    <citation type="submission" date="2014-02" db="EMBL/GenBank/DDBJ databases">
        <title>Single nucleus genome sequencing reveals high similarity among nuclei of an endomycorrhizal fungus.</title>
        <authorList>
            <person name="Lin K."/>
            <person name="Geurts R."/>
            <person name="Zhang Z."/>
            <person name="Limpens E."/>
            <person name="Saunders D.G."/>
            <person name="Mu D."/>
            <person name="Pang E."/>
            <person name="Cao H."/>
            <person name="Cha H."/>
            <person name="Lin T."/>
            <person name="Zhou Q."/>
            <person name="Shang Y."/>
            <person name="Li Y."/>
            <person name="Ivanov S."/>
            <person name="Sharma T."/>
            <person name="Velzen R.V."/>
            <person name="Ruijter N.D."/>
            <person name="Aanen D.K."/>
            <person name="Win J."/>
            <person name="Kamoun S."/>
            <person name="Bisseling T."/>
            <person name="Huang S."/>
        </authorList>
    </citation>
    <scope>NUCLEOTIDE SEQUENCE [LARGE SCALE GENOMIC DNA]</scope>
    <source>
        <strain evidence="4">DAOM197198w</strain>
    </source>
</reference>
<proteinExistence type="predicted"/>